<protein>
    <submittedName>
        <fullName evidence="5">ABC-type transport system substrate-binding protein</fullName>
    </submittedName>
</protein>
<name>A0AAJ1T3Z4_9BACI</name>
<feature type="domain" description="Solute-binding protein family 5" evidence="4">
    <location>
        <begin position="1"/>
        <end position="115"/>
    </location>
</feature>
<dbReference type="Pfam" id="PF00496">
    <property type="entry name" value="SBP_bac_5"/>
    <property type="match status" value="1"/>
</dbReference>
<dbReference type="SUPFAM" id="SSF53850">
    <property type="entry name" value="Periplasmic binding protein-like II"/>
    <property type="match status" value="1"/>
</dbReference>
<dbReference type="Gene3D" id="3.10.105.10">
    <property type="entry name" value="Dipeptide-binding Protein, Domain 3"/>
    <property type="match status" value="1"/>
</dbReference>
<evidence type="ECO:0000256" key="2">
    <source>
        <dbReference type="ARBA" id="ARBA00022448"/>
    </source>
</evidence>
<dbReference type="PANTHER" id="PTHR30290:SF9">
    <property type="entry name" value="OLIGOPEPTIDE-BINDING PROTEIN APPA"/>
    <property type="match status" value="1"/>
</dbReference>
<evidence type="ECO:0000313" key="5">
    <source>
        <dbReference type="EMBL" id="MDQ0216822.1"/>
    </source>
</evidence>
<dbReference type="GO" id="GO:1904680">
    <property type="term" value="F:peptide transmembrane transporter activity"/>
    <property type="evidence" value="ECO:0007669"/>
    <property type="project" value="TreeGrafter"/>
</dbReference>
<evidence type="ECO:0000256" key="1">
    <source>
        <dbReference type="ARBA" id="ARBA00005695"/>
    </source>
</evidence>
<accession>A0AAJ1T3Z4</accession>
<comment type="caution">
    <text evidence="5">The sequence shown here is derived from an EMBL/GenBank/DDBJ whole genome shotgun (WGS) entry which is preliminary data.</text>
</comment>
<sequence>MPPSINGYNDAIKDYEYDLDKAKKLLEEAGYKDGFSMELWAMPVPRPYMPNGQKLAEAIQADFEKIGVKVKIVTMEWATYLEKVQAGESPMFMLGWTGDNGDADNFLYTLLDKDSIGSNNYSRYANEELHKILIEAQTVVDEAKRDALYKKAQEIIHNDAPWIPIAHSIPQLAGKSSIKGFIPHPTGTQPFTNVTIE</sequence>
<dbReference type="EMBL" id="JAUSUC010000082">
    <property type="protein sequence ID" value="MDQ0216822.1"/>
    <property type="molecule type" value="Genomic_DNA"/>
</dbReference>
<evidence type="ECO:0000313" key="6">
    <source>
        <dbReference type="Proteomes" id="UP001237207"/>
    </source>
</evidence>
<organism evidence="5 6">
    <name type="scientific">Oikeobacillus pervagus</name>
    <dbReference type="NCBI Taxonomy" id="1325931"/>
    <lineage>
        <taxon>Bacteria</taxon>
        <taxon>Bacillati</taxon>
        <taxon>Bacillota</taxon>
        <taxon>Bacilli</taxon>
        <taxon>Bacillales</taxon>
        <taxon>Bacillaceae</taxon>
        <taxon>Oikeobacillus</taxon>
    </lineage>
</organism>
<keyword evidence="6" id="KW-1185">Reference proteome</keyword>
<evidence type="ECO:0000256" key="3">
    <source>
        <dbReference type="ARBA" id="ARBA00022729"/>
    </source>
</evidence>
<proteinExistence type="inferred from homology"/>
<dbReference type="InterPro" id="IPR000914">
    <property type="entry name" value="SBP_5_dom"/>
</dbReference>
<dbReference type="GO" id="GO:0015833">
    <property type="term" value="P:peptide transport"/>
    <property type="evidence" value="ECO:0007669"/>
    <property type="project" value="TreeGrafter"/>
</dbReference>
<evidence type="ECO:0000259" key="4">
    <source>
        <dbReference type="Pfam" id="PF00496"/>
    </source>
</evidence>
<dbReference type="PANTHER" id="PTHR30290">
    <property type="entry name" value="PERIPLASMIC BINDING COMPONENT OF ABC TRANSPORTER"/>
    <property type="match status" value="1"/>
</dbReference>
<dbReference type="InterPro" id="IPR039424">
    <property type="entry name" value="SBP_5"/>
</dbReference>
<dbReference type="AlphaFoldDB" id="A0AAJ1T3Z4"/>
<keyword evidence="2" id="KW-0813">Transport</keyword>
<dbReference type="Gene3D" id="3.40.190.10">
    <property type="entry name" value="Periplasmic binding protein-like II"/>
    <property type="match status" value="1"/>
</dbReference>
<gene>
    <name evidence="5" type="ORF">J2S13_003308</name>
</gene>
<keyword evidence="3" id="KW-0732">Signal</keyword>
<comment type="similarity">
    <text evidence="1">Belongs to the bacterial solute-binding protein 5 family.</text>
</comment>
<reference evidence="5" key="1">
    <citation type="submission" date="2023-07" db="EMBL/GenBank/DDBJ databases">
        <title>Genomic Encyclopedia of Type Strains, Phase IV (KMG-IV): sequencing the most valuable type-strain genomes for metagenomic binning, comparative biology and taxonomic classification.</title>
        <authorList>
            <person name="Goeker M."/>
        </authorList>
    </citation>
    <scope>NUCLEOTIDE SEQUENCE</scope>
    <source>
        <strain evidence="5">DSM 23947</strain>
    </source>
</reference>
<dbReference type="Proteomes" id="UP001237207">
    <property type="component" value="Unassembled WGS sequence"/>
</dbReference>